<feature type="region of interest" description="Disordered" evidence="4">
    <location>
        <begin position="891"/>
        <end position="977"/>
    </location>
</feature>
<gene>
    <name evidence="6" type="ORF">ACFQS1_20250</name>
</gene>
<protein>
    <submittedName>
        <fullName evidence="6">Hsp70 family protein</fullName>
    </submittedName>
</protein>
<dbReference type="Pfam" id="PF13360">
    <property type="entry name" value="PQQ_2"/>
    <property type="match status" value="1"/>
</dbReference>
<feature type="region of interest" description="Disordered" evidence="4">
    <location>
        <begin position="431"/>
        <end position="517"/>
    </location>
</feature>
<feature type="compositionally biased region" description="Low complexity" evidence="4">
    <location>
        <begin position="929"/>
        <end position="977"/>
    </location>
</feature>
<feature type="compositionally biased region" description="Low complexity" evidence="4">
    <location>
        <begin position="891"/>
        <end position="913"/>
    </location>
</feature>
<comment type="caution">
    <text evidence="6">The sequence shown here is derived from an EMBL/GenBank/DDBJ whole genome shotgun (WGS) entry which is preliminary data.</text>
</comment>
<evidence type="ECO:0000313" key="6">
    <source>
        <dbReference type="EMBL" id="MFC7276331.1"/>
    </source>
</evidence>
<keyword evidence="2" id="KW-0067">ATP-binding</keyword>
<dbReference type="InterPro" id="IPR043129">
    <property type="entry name" value="ATPase_NBD"/>
</dbReference>
<dbReference type="SUPFAM" id="SSF50998">
    <property type="entry name" value="Quinoprotein alcohol dehydrogenase-like"/>
    <property type="match status" value="1"/>
</dbReference>
<reference evidence="7" key="1">
    <citation type="journal article" date="2019" name="Int. J. Syst. Evol. Microbiol.">
        <title>The Global Catalogue of Microorganisms (GCM) 10K type strain sequencing project: providing services to taxonomists for standard genome sequencing and annotation.</title>
        <authorList>
            <consortium name="The Broad Institute Genomics Platform"/>
            <consortium name="The Broad Institute Genome Sequencing Center for Infectious Disease"/>
            <person name="Wu L."/>
            <person name="Ma J."/>
        </authorList>
    </citation>
    <scope>NUCLEOTIDE SEQUENCE [LARGE SCALE GENOMIC DNA]</scope>
    <source>
        <strain evidence="7">XZYJT-10</strain>
    </source>
</reference>
<organism evidence="6 7">
    <name type="scientific">Paractinoplanes rhizophilus</name>
    <dbReference type="NCBI Taxonomy" id="1416877"/>
    <lineage>
        <taxon>Bacteria</taxon>
        <taxon>Bacillati</taxon>
        <taxon>Actinomycetota</taxon>
        <taxon>Actinomycetes</taxon>
        <taxon>Micromonosporales</taxon>
        <taxon>Micromonosporaceae</taxon>
        <taxon>Paractinoplanes</taxon>
    </lineage>
</organism>
<evidence type="ECO:0000313" key="7">
    <source>
        <dbReference type="Proteomes" id="UP001596548"/>
    </source>
</evidence>
<feature type="compositionally biased region" description="Low complexity" evidence="4">
    <location>
        <begin position="463"/>
        <end position="483"/>
    </location>
</feature>
<dbReference type="Gene3D" id="2.130.10.10">
    <property type="entry name" value="YVTN repeat-like/Quinoprotein amine dehydrogenase"/>
    <property type="match status" value="1"/>
</dbReference>
<evidence type="ECO:0000256" key="1">
    <source>
        <dbReference type="ARBA" id="ARBA00022741"/>
    </source>
</evidence>
<dbReference type="PRINTS" id="PR00301">
    <property type="entry name" value="HEATSHOCK70"/>
</dbReference>
<dbReference type="InterPro" id="IPR015943">
    <property type="entry name" value="WD40/YVTN_repeat-like_dom_sf"/>
</dbReference>
<accession>A0ABW2HUM9</accession>
<sequence length="977" mass="99097">MEYGLGVDLGTTYTAAAVNVDGVLETVRLGGRGPEMPSLVFLRDDGEVLIGEAAQRRGEAEPTRLAREFKRRMGDPVPVRLGDTPLAAHELTARLLRHVVAAVTDARGGPPSRIVLTYPANWGPYKRERLEEAVRLAGLPSVSSRLSLRTEPEAAAVRYAGTARVAAGETIAVYDLGGGTFDAAVLRKTADGFDVLGEPQGVEQLGGIDFDEAVLEHVRSALGDRLAGLDLEDAAVTEALTRLRRECVEAKESLSFDTEAEIGVALPRLHTRVRIRRSDFEAMISPALDETVEAMRRALRSAAVDASALRCVVLAGGSSRIPLVGLTVSEAFGRPVVLDEQPELGIALGAARLSGPGAAPGAKASASFVVLPPPRKAAEAVAAASGVPASGAPASGPPVLPGSPVAPAAASAAAAPAAGAAAASAAAAPAAGASAPPDQPGRLPRAPVASLPVSVPPPGVQMPPDAAGTPDAAGPSAPAGDPGVYSPPLRSATGGRPPRAGGPTTGGWGAGGSGGGRSRWRAYRWPIVGGFAAVLLTVTAVTAVAAWPWGDGRDGQAGSGGATVASSAVQPGAQVVWRVNTGVPAVEPPGVSGQWIVVSGRDGKLRAYRRTDGALAWEMELGPGARADTTIRDGVAYAVTGAGRIVAVDATYGSELWHRDTGHEVPARPAVDAERVYAGGADGVLYAYEIGEKHRRWRAWTEGKIGASPVVSDGVVVVASGDGKLNGVSDHGALRWRAEVGTVTDGPIAAGDTACVAIDNGTVRCVELKDGAELDGIADEVSISRIAGGGDGVVFTAGADGSIGAWDVRTSQVRWRYRPQPGGAAGIPLVRGGEVDVAYPDGRLVGLDARTGSLRWQNVTGDRFDLAVSGDAAGLFAVSESGNLYALRPPGGESAAVEASSASAPARQSASPRLEPTEGSATARKRRTSAPYPSSSRSRSASPATTSSTSSPTTADPTGTAPSAAAAPRDGTAAPAA</sequence>
<dbReference type="RefSeq" id="WP_378970529.1">
    <property type="nucleotide sequence ID" value="NZ_JBHTBJ010000014.1"/>
</dbReference>
<feature type="compositionally biased region" description="Low complexity" evidence="4">
    <location>
        <begin position="444"/>
        <end position="453"/>
    </location>
</feature>
<dbReference type="InterPro" id="IPR002372">
    <property type="entry name" value="PQQ_rpt_dom"/>
</dbReference>
<dbReference type="Gene3D" id="3.90.640.10">
    <property type="entry name" value="Actin, Chain A, domain 4"/>
    <property type="match status" value="1"/>
</dbReference>
<keyword evidence="1" id="KW-0547">Nucleotide-binding</keyword>
<dbReference type="SUPFAM" id="SSF53067">
    <property type="entry name" value="Actin-like ATPase domain"/>
    <property type="match status" value="2"/>
</dbReference>
<dbReference type="Gene3D" id="2.40.128.630">
    <property type="match status" value="1"/>
</dbReference>
<dbReference type="InterPro" id="IPR011047">
    <property type="entry name" value="Quinoprotein_ADH-like_sf"/>
</dbReference>
<dbReference type="SMART" id="SM00564">
    <property type="entry name" value="PQQ"/>
    <property type="match status" value="6"/>
</dbReference>
<name>A0ABW2HUM9_9ACTN</name>
<dbReference type="PANTHER" id="PTHR19375">
    <property type="entry name" value="HEAT SHOCK PROTEIN 70KDA"/>
    <property type="match status" value="1"/>
</dbReference>
<feature type="domain" description="Pyrrolo-quinoline quinone repeat" evidence="5">
    <location>
        <begin position="568"/>
        <end position="773"/>
    </location>
</feature>
<dbReference type="EMBL" id="JBHTBJ010000014">
    <property type="protein sequence ID" value="MFC7276331.1"/>
    <property type="molecule type" value="Genomic_DNA"/>
</dbReference>
<dbReference type="InterPro" id="IPR018391">
    <property type="entry name" value="PQQ_b-propeller_rpt"/>
</dbReference>
<dbReference type="InterPro" id="IPR013126">
    <property type="entry name" value="Hsp_70_fam"/>
</dbReference>
<evidence type="ECO:0000256" key="4">
    <source>
        <dbReference type="SAM" id="MobiDB-lite"/>
    </source>
</evidence>
<keyword evidence="3" id="KW-0143">Chaperone</keyword>
<dbReference type="Proteomes" id="UP001596548">
    <property type="component" value="Unassembled WGS sequence"/>
</dbReference>
<evidence type="ECO:0000256" key="3">
    <source>
        <dbReference type="ARBA" id="ARBA00023186"/>
    </source>
</evidence>
<feature type="compositionally biased region" description="Low complexity" evidence="4">
    <location>
        <begin position="490"/>
        <end position="502"/>
    </location>
</feature>
<keyword evidence="7" id="KW-1185">Reference proteome</keyword>
<evidence type="ECO:0000256" key="2">
    <source>
        <dbReference type="ARBA" id="ARBA00022840"/>
    </source>
</evidence>
<dbReference type="Pfam" id="PF00012">
    <property type="entry name" value="HSP70"/>
    <property type="match status" value="1"/>
</dbReference>
<dbReference type="Gene3D" id="3.30.420.40">
    <property type="match status" value="2"/>
</dbReference>
<proteinExistence type="predicted"/>
<feature type="compositionally biased region" description="Gly residues" evidence="4">
    <location>
        <begin position="503"/>
        <end position="517"/>
    </location>
</feature>
<evidence type="ECO:0000259" key="5">
    <source>
        <dbReference type="Pfam" id="PF13360"/>
    </source>
</evidence>